<feature type="compositionally biased region" description="Polar residues" evidence="2">
    <location>
        <begin position="777"/>
        <end position="804"/>
    </location>
</feature>
<feature type="compositionally biased region" description="Basic and acidic residues" evidence="2">
    <location>
        <begin position="125"/>
        <end position="142"/>
    </location>
</feature>
<feature type="coiled-coil region" evidence="1">
    <location>
        <begin position="632"/>
        <end position="703"/>
    </location>
</feature>
<dbReference type="Proteomes" id="UP000712600">
    <property type="component" value="Unassembled WGS sequence"/>
</dbReference>
<feature type="region of interest" description="Disordered" evidence="2">
    <location>
        <begin position="560"/>
        <end position="592"/>
    </location>
</feature>
<evidence type="ECO:0000256" key="2">
    <source>
        <dbReference type="SAM" id="MobiDB-lite"/>
    </source>
</evidence>
<proteinExistence type="predicted"/>
<organism evidence="3 4">
    <name type="scientific">Brassica cretica</name>
    <name type="common">Mustard</name>
    <dbReference type="NCBI Taxonomy" id="69181"/>
    <lineage>
        <taxon>Eukaryota</taxon>
        <taxon>Viridiplantae</taxon>
        <taxon>Streptophyta</taxon>
        <taxon>Embryophyta</taxon>
        <taxon>Tracheophyta</taxon>
        <taxon>Spermatophyta</taxon>
        <taxon>Magnoliopsida</taxon>
        <taxon>eudicotyledons</taxon>
        <taxon>Gunneridae</taxon>
        <taxon>Pentapetalae</taxon>
        <taxon>rosids</taxon>
        <taxon>malvids</taxon>
        <taxon>Brassicales</taxon>
        <taxon>Brassicaceae</taxon>
        <taxon>Brassiceae</taxon>
        <taxon>Brassica</taxon>
    </lineage>
</organism>
<name>A0A8S9NNJ5_BRACR</name>
<feature type="non-terminal residue" evidence="3">
    <location>
        <position position="1"/>
    </location>
</feature>
<feature type="region of interest" description="Disordered" evidence="2">
    <location>
        <begin position="777"/>
        <end position="816"/>
    </location>
</feature>
<dbReference type="AlphaFoldDB" id="A0A8S9NNJ5"/>
<feature type="compositionally biased region" description="Polar residues" evidence="2">
    <location>
        <begin position="411"/>
        <end position="431"/>
    </location>
</feature>
<feature type="compositionally biased region" description="Basic and acidic residues" evidence="2">
    <location>
        <begin position="852"/>
        <end position="873"/>
    </location>
</feature>
<evidence type="ECO:0000256" key="1">
    <source>
        <dbReference type="SAM" id="Coils"/>
    </source>
</evidence>
<feature type="compositionally biased region" description="Polar residues" evidence="2">
    <location>
        <begin position="58"/>
        <end position="67"/>
    </location>
</feature>
<feature type="region of interest" description="Disordered" evidence="2">
    <location>
        <begin position="356"/>
        <end position="391"/>
    </location>
</feature>
<feature type="region of interest" description="Disordered" evidence="2">
    <location>
        <begin position="56"/>
        <end position="81"/>
    </location>
</feature>
<evidence type="ECO:0000313" key="4">
    <source>
        <dbReference type="Proteomes" id="UP000712600"/>
    </source>
</evidence>
<feature type="compositionally biased region" description="Polar residues" evidence="2">
    <location>
        <begin position="574"/>
        <end position="588"/>
    </location>
</feature>
<accession>A0A8S9NNJ5</accession>
<feature type="region of interest" description="Disordered" evidence="2">
    <location>
        <begin position="845"/>
        <end position="907"/>
    </location>
</feature>
<feature type="compositionally biased region" description="Polar residues" evidence="2">
    <location>
        <begin position="356"/>
        <end position="371"/>
    </location>
</feature>
<protein>
    <submittedName>
        <fullName evidence="3">Uncharacterized protein</fullName>
    </submittedName>
</protein>
<feature type="compositionally biased region" description="Low complexity" evidence="2">
    <location>
        <begin position="874"/>
        <end position="898"/>
    </location>
</feature>
<dbReference type="PANTHER" id="PTHR31115:SF15">
    <property type="entry name" value="DUF3741 DOMAIN-CONTAINING PROTEIN"/>
    <property type="match status" value="1"/>
</dbReference>
<comment type="caution">
    <text evidence="3">The sequence shown here is derived from an EMBL/GenBank/DDBJ whole genome shotgun (WGS) entry which is preliminary data.</text>
</comment>
<keyword evidence="1" id="KW-0175">Coiled coil</keyword>
<dbReference type="EMBL" id="QGKX02001621">
    <property type="protein sequence ID" value="KAF3503671.1"/>
    <property type="molecule type" value="Genomic_DNA"/>
</dbReference>
<gene>
    <name evidence="3" type="ORF">F2Q69_00044311</name>
</gene>
<reference evidence="3" key="1">
    <citation type="submission" date="2019-12" db="EMBL/GenBank/DDBJ databases">
        <title>Genome sequencing and annotation of Brassica cretica.</title>
        <authorList>
            <person name="Studholme D.J."/>
            <person name="Sarris P."/>
        </authorList>
    </citation>
    <scope>NUCLEOTIDE SEQUENCE</scope>
    <source>
        <strain evidence="3">PFS-109/04</strain>
        <tissue evidence="3">Leaf</tissue>
    </source>
</reference>
<feature type="region of interest" description="Disordered" evidence="2">
    <location>
        <begin position="118"/>
        <end position="145"/>
    </location>
</feature>
<evidence type="ECO:0000313" key="3">
    <source>
        <dbReference type="EMBL" id="KAF3503671.1"/>
    </source>
</evidence>
<feature type="region of interest" description="Disordered" evidence="2">
    <location>
        <begin position="411"/>
        <end position="462"/>
    </location>
</feature>
<sequence length="959" mass="104582">VHEDIMLGSGNNLSRGTIGLSSDAPNLSQVLTLEPIRLGNPSYTRSGELRRVLGVPSRASSEDNSFGMSHPKPSPPGATEELKHFKESVQDTSREAGDLAKKLSESIFKLDKYAETLSSKKRRRNDAPPGERTDAANFDKVRNQVPRTLDSMAQRPEERKKMLGLNKRARTTVGDVRADGRVSTLARQQVIERGSDSPPSVSGETVRIEEKIRRLPVGGEGWEARMKRKRSVATLGNRVMNPDQRVMQPKPTVDSKLRSCDTQNFRLKSSAGVSGINRIESSFEPDSPGMGALSRNELETASLARDRSVLAEQRLMAKGNNKRNLQDDSPTNISTAILKGKVSRAPRTAAVIGVDSSSKVESPSGVVQGSSAHGMAQWGGQRLKNSRTRRTNVVSPVIRHAETKFSAQGFATSDFSPRASPGTTGSLSVVDSSPLKVKRELKNASSPYGLSESEDSGAGDNKTRERALASGDLFTTPKTGSSLLPVRKNKFQTSHKGGGAWKQGKNETVYCFHPGMVKSENLSVEKPLHNVKIASDKNRSLKYERPIVLPLLFLDSKYGRPPAKKVKDRKPSTRLASNSNSTPSNITGESDDDREDIFAAANSARKAANLACSGKFWKKMDHIFAAINTDDMQNIKDQLNFAEELDESLSEAILDGYNIMPDLAEETMSTDVMELKESIYQQIRNKKEKLEKLNITIQKGKDDEKRKIEHLAMDHLVETAHKKRMASRGNKAYKVHKVTRQAALAFTRRTLARCQKFDETGLSCFADPALRDILFSSPSNDAKSSENGGSGTASNTLNEPSNHQAEAKGSGAVSSTKRREALIDDVIGCASSKVTTSIDSAVLNAGGAARGKRSEREDSFRNKNKPKPKEKNNNESQTRSTTTTHPTGPAGRGTSNRGGTSGDGAVDEEAPIDFSKLAFHDLEEIGEQADIGNWFEGLQDIDTAGLDEVPMDDLSFMFG</sequence>
<dbReference type="PANTHER" id="PTHR31115">
    <property type="entry name" value="OS05G0107300 PROTEIN"/>
    <property type="match status" value="1"/>
</dbReference>